<dbReference type="Gene3D" id="3.40.50.300">
    <property type="entry name" value="P-loop containing nucleotide triphosphate hydrolases"/>
    <property type="match status" value="1"/>
</dbReference>
<protein>
    <recommendedName>
        <fullName evidence="3">Sulfotransferase family protein</fullName>
    </recommendedName>
</protein>
<dbReference type="RefSeq" id="WP_046355424.1">
    <property type="nucleotide sequence ID" value="NZ_AUXW01000138.1"/>
</dbReference>
<evidence type="ECO:0000313" key="2">
    <source>
        <dbReference type="Proteomes" id="UP000033434"/>
    </source>
</evidence>
<dbReference type="Proteomes" id="UP000033434">
    <property type="component" value="Unassembled WGS sequence"/>
</dbReference>
<name>A0A0F6AD90_9GAMM</name>
<organism evidence="1 2">
    <name type="scientific">Pseudoalteromonas luteoviolacea S4054</name>
    <dbReference type="NCBI Taxonomy" id="1129367"/>
    <lineage>
        <taxon>Bacteria</taxon>
        <taxon>Pseudomonadati</taxon>
        <taxon>Pseudomonadota</taxon>
        <taxon>Gammaproteobacteria</taxon>
        <taxon>Alteromonadales</taxon>
        <taxon>Pseudoalteromonadaceae</taxon>
        <taxon>Pseudoalteromonas</taxon>
    </lineage>
</organism>
<dbReference type="SUPFAM" id="SSF52540">
    <property type="entry name" value="P-loop containing nucleoside triphosphate hydrolases"/>
    <property type="match status" value="1"/>
</dbReference>
<dbReference type="PANTHER" id="PTHR36978">
    <property type="entry name" value="P-LOOP CONTAINING NUCLEOTIDE TRIPHOSPHATE HYDROLASE"/>
    <property type="match status" value="1"/>
</dbReference>
<dbReference type="InterPro" id="IPR040632">
    <property type="entry name" value="Sulfotransfer_4"/>
</dbReference>
<evidence type="ECO:0008006" key="3">
    <source>
        <dbReference type="Google" id="ProtNLM"/>
    </source>
</evidence>
<comment type="caution">
    <text evidence="1">The sequence shown here is derived from an EMBL/GenBank/DDBJ whole genome shotgun (WGS) entry which is preliminary data.</text>
</comment>
<reference evidence="1 2" key="1">
    <citation type="journal article" date="2015" name="BMC Genomics">
        <title>Genome mining reveals unlocked bioactive potential of marine Gram-negative bacteria.</title>
        <authorList>
            <person name="Machado H."/>
            <person name="Sonnenschein E.C."/>
            <person name="Melchiorsen J."/>
            <person name="Gram L."/>
        </authorList>
    </citation>
    <scope>NUCLEOTIDE SEQUENCE [LARGE SCALE GENOMIC DNA]</scope>
    <source>
        <strain evidence="1 2">S4054</strain>
    </source>
</reference>
<accession>A0A0F6AD90</accession>
<proteinExistence type="predicted"/>
<dbReference type="Pfam" id="PF17784">
    <property type="entry name" value="Sulfotransfer_4"/>
    <property type="match status" value="1"/>
</dbReference>
<dbReference type="EMBL" id="AUXW01000138">
    <property type="protein sequence ID" value="KKE84150.1"/>
    <property type="molecule type" value="Genomic_DNA"/>
</dbReference>
<dbReference type="AlphaFoldDB" id="A0A0F6AD90"/>
<dbReference type="PANTHER" id="PTHR36978:SF4">
    <property type="entry name" value="P-LOOP CONTAINING NUCLEOSIDE TRIPHOSPHATE HYDROLASE PROTEIN"/>
    <property type="match status" value="1"/>
</dbReference>
<evidence type="ECO:0000313" key="1">
    <source>
        <dbReference type="EMBL" id="KKE84150.1"/>
    </source>
</evidence>
<dbReference type="InterPro" id="IPR027417">
    <property type="entry name" value="P-loop_NTPase"/>
</dbReference>
<gene>
    <name evidence="1" type="ORF">N479_09630</name>
</gene>
<sequence length="211" mass="24227">MTKKIFVLGLPRTGTTSLCIASLNIGLKTAHTAYTQNALITAEFIADTPIFNDYMKLYKAFPNAKLVYLERDLAQWVPSIRRLLQRMLPKLQKQGGGFNDTLKRCYFETFPNLNEHLLNDDGYLIECYNAHHKRFESFIEMNDVEYLKVNLSDPNSNTSFAKFMSVPSVEVPHVNKRGKVTAWNDIKHPLKVESTRNGKVDKDSSLYLFNQ</sequence>
<dbReference type="PATRIC" id="fig|1129367.4.peg.1704"/>